<keyword evidence="2" id="KW-1185">Reference proteome</keyword>
<dbReference type="AlphaFoldDB" id="A0A8H6SWX7"/>
<proteinExistence type="predicted"/>
<accession>A0A8H6SWX7</accession>
<name>A0A8H6SWX7_MYCCL</name>
<dbReference type="OrthoDB" id="2831245at2759"/>
<sequence>MADSEAREHAGSERGQARGGLILNLPIEITIQIFSFYLPPYPESPPIIGPGSPTHLLDICRQWRSIALATPTLWRAISFGSDASEAEAAEVLSWLDRSAGALLSIRLEFNRRQYWSLNGSESSLLWKTFLAARERWEYIHFEVPASFSASLSGVAPSLVRMNLIATWSDKVSNLMLDDSRRLCSLSLWNIHLTANSVAWSQLSSLTLISIEASKCLSVLPLATGLTQLKWDLEDFRFTNAPPVIRLPLLQQLILHAARPGPENNSTASRAPHCLDFLILPSLRNFEISFNIFERAQPAIVVDCIRNFIACSGCSLECLRFGQRKPAQTPGMVALADACGVAFPEVIIRAGIHNDSQSQGPPNIDCWMREEYWKAELE</sequence>
<dbReference type="EMBL" id="JACAZE010000009">
    <property type="protein sequence ID" value="KAF7305847.1"/>
    <property type="molecule type" value="Genomic_DNA"/>
</dbReference>
<protein>
    <submittedName>
        <fullName evidence="1">F-box domain-containing protein</fullName>
    </submittedName>
</protein>
<dbReference type="Proteomes" id="UP000613580">
    <property type="component" value="Unassembled WGS sequence"/>
</dbReference>
<reference evidence="1" key="1">
    <citation type="submission" date="2020-05" db="EMBL/GenBank/DDBJ databases">
        <title>Mycena genomes resolve the evolution of fungal bioluminescence.</title>
        <authorList>
            <person name="Tsai I.J."/>
        </authorList>
    </citation>
    <scope>NUCLEOTIDE SEQUENCE</scope>
    <source>
        <strain evidence="1">110903Hualien_Pintung</strain>
    </source>
</reference>
<evidence type="ECO:0000313" key="2">
    <source>
        <dbReference type="Proteomes" id="UP000613580"/>
    </source>
</evidence>
<organism evidence="1 2">
    <name type="scientific">Mycena chlorophos</name>
    <name type="common">Agaric fungus</name>
    <name type="synonym">Agaricus chlorophos</name>
    <dbReference type="NCBI Taxonomy" id="658473"/>
    <lineage>
        <taxon>Eukaryota</taxon>
        <taxon>Fungi</taxon>
        <taxon>Dikarya</taxon>
        <taxon>Basidiomycota</taxon>
        <taxon>Agaricomycotina</taxon>
        <taxon>Agaricomycetes</taxon>
        <taxon>Agaricomycetidae</taxon>
        <taxon>Agaricales</taxon>
        <taxon>Marasmiineae</taxon>
        <taxon>Mycenaceae</taxon>
        <taxon>Mycena</taxon>
    </lineage>
</organism>
<dbReference type="SUPFAM" id="SSF52058">
    <property type="entry name" value="L domain-like"/>
    <property type="match status" value="1"/>
</dbReference>
<gene>
    <name evidence="1" type="ORF">HMN09_00738700</name>
</gene>
<comment type="caution">
    <text evidence="1">The sequence shown here is derived from an EMBL/GenBank/DDBJ whole genome shotgun (WGS) entry which is preliminary data.</text>
</comment>
<evidence type="ECO:0000313" key="1">
    <source>
        <dbReference type="EMBL" id="KAF7305847.1"/>
    </source>
</evidence>